<dbReference type="Proteomes" id="UP001286313">
    <property type="component" value="Unassembled WGS sequence"/>
</dbReference>
<proteinExistence type="predicted"/>
<evidence type="ECO:0000313" key="3">
    <source>
        <dbReference type="Proteomes" id="UP001286313"/>
    </source>
</evidence>
<reference evidence="2" key="1">
    <citation type="submission" date="2023-10" db="EMBL/GenBank/DDBJ databases">
        <title>Genome assemblies of two species of porcelain crab, Petrolisthes cinctipes and Petrolisthes manimaculis (Anomura: Porcellanidae).</title>
        <authorList>
            <person name="Angst P."/>
        </authorList>
    </citation>
    <scope>NUCLEOTIDE SEQUENCE</scope>
    <source>
        <strain evidence="2">PB745_01</strain>
        <tissue evidence="2">Gill</tissue>
    </source>
</reference>
<evidence type="ECO:0000256" key="1">
    <source>
        <dbReference type="SAM" id="MobiDB-lite"/>
    </source>
</evidence>
<dbReference type="EMBL" id="JAWQEG010000800">
    <property type="protein sequence ID" value="KAK3885413.1"/>
    <property type="molecule type" value="Genomic_DNA"/>
</dbReference>
<accession>A0AAE1KVE6</accession>
<name>A0AAE1KVE6_PETCI</name>
<feature type="region of interest" description="Disordered" evidence="1">
    <location>
        <begin position="1"/>
        <end position="34"/>
    </location>
</feature>
<evidence type="ECO:0000313" key="2">
    <source>
        <dbReference type="EMBL" id="KAK3885413.1"/>
    </source>
</evidence>
<dbReference type="AlphaFoldDB" id="A0AAE1KVE6"/>
<feature type="compositionally biased region" description="Basic and acidic residues" evidence="1">
    <location>
        <begin position="9"/>
        <end position="19"/>
    </location>
</feature>
<keyword evidence="3" id="KW-1185">Reference proteome</keyword>
<comment type="caution">
    <text evidence="2">The sequence shown here is derived from an EMBL/GenBank/DDBJ whole genome shotgun (WGS) entry which is preliminary data.</text>
</comment>
<organism evidence="2 3">
    <name type="scientific">Petrolisthes cinctipes</name>
    <name type="common">Flat porcelain crab</name>
    <dbReference type="NCBI Taxonomy" id="88211"/>
    <lineage>
        <taxon>Eukaryota</taxon>
        <taxon>Metazoa</taxon>
        <taxon>Ecdysozoa</taxon>
        <taxon>Arthropoda</taxon>
        <taxon>Crustacea</taxon>
        <taxon>Multicrustacea</taxon>
        <taxon>Malacostraca</taxon>
        <taxon>Eumalacostraca</taxon>
        <taxon>Eucarida</taxon>
        <taxon>Decapoda</taxon>
        <taxon>Pleocyemata</taxon>
        <taxon>Anomura</taxon>
        <taxon>Galatheoidea</taxon>
        <taxon>Porcellanidae</taxon>
        <taxon>Petrolisthes</taxon>
    </lineage>
</organism>
<protein>
    <submittedName>
        <fullName evidence="2">Uncharacterized protein</fullName>
    </submittedName>
</protein>
<gene>
    <name evidence="2" type="ORF">Pcinc_010359</name>
</gene>
<sequence>MEESENDGELVHDIRKEEDYAIEGGSEYYNNPEILKNGQKSEDVIGEFPDEFSDSPSPLLKKRRHVMVESDADDENEDDDEFWDKEIAEKIIIYPPCNNVRCEPS</sequence>